<organism evidence="12 13">
    <name type="scientific">Romeriopsis navalis LEGE 11480</name>
    <dbReference type="NCBI Taxonomy" id="2777977"/>
    <lineage>
        <taxon>Bacteria</taxon>
        <taxon>Bacillati</taxon>
        <taxon>Cyanobacteriota</taxon>
        <taxon>Cyanophyceae</taxon>
        <taxon>Leptolyngbyales</taxon>
        <taxon>Leptolyngbyaceae</taxon>
        <taxon>Romeriopsis</taxon>
        <taxon>Romeriopsis navalis</taxon>
    </lineage>
</organism>
<dbReference type="RefSeq" id="WP_264323865.1">
    <property type="nucleotide sequence ID" value="NZ_JADEXQ010000010.1"/>
</dbReference>
<dbReference type="InterPro" id="IPR050095">
    <property type="entry name" value="ECF_ABC_transporter_ATP-bd"/>
</dbReference>
<keyword evidence="3" id="KW-0813">Transport</keyword>
<dbReference type="PANTHER" id="PTHR43553:SF11">
    <property type="entry name" value="ABC TRANSPORTER ATP-BINDING_PERMEASE PROTEIN YOJI"/>
    <property type="match status" value="1"/>
</dbReference>
<proteinExistence type="inferred from homology"/>
<dbReference type="InterPro" id="IPR011527">
    <property type="entry name" value="ABC1_TM_dom"/>
</dbReference>
<dbReference type="PROSITE" id="PS00211">
    <property type="entry name" value="ABC_TRANSPORTER_1"/>
    <property type="match status" value="1"/>
</dbReference>
<dbReference type="SMART" id="SM00382">
    <property type="entry name" value="AAA"/>
    <property type="match status" value="1"/>
</dbReference>
<feature type="transmembrane region" description="Helical" evidence="9">
    <location>
        <begin position="120"/>
        <end position="141"/>
    </location>
</feature>
<sequence>MKLLTYLFRNSPYIATLAMLTALVSGIGNASLITLIHAALNRQAGMGHMGWQFAGLALFALVTSVISQSLLSYLYRKSVFDWQIRLSRDILQTSLRQLESVGGAELFTVLVEDVTAIGGALVPMLPFCTNIVVVLICLSYLCWLSWKLFLGFLLVLLLGAITYHLIWQRSQALLKLARSDSGQLYGHFRLMIDGIKELKLHHDRRQAFFSESLQPVAARRQRRFFFWGMLHALNQAWAKFLLLFVMGMILFVFPSLIEVTPSILTGYILTLLYIRSMLFALLAALPAFAMAEIAFQKIEDLGIRLQRDDIPKIQPLSSNHFTDGWQHLELVDVSHTYYREREESHFTLGPINLKFTPGELVFLVGGNGSGKTTLAKLITGLYTPEAGAVYLNGECITHENRESYLQLFSVVFADFQLFNDLLGLKNPQIDAQAQQYLVQLQLDHKVSVQNGQLSTMDLSGGQRQRLALLTAYLEDRPFYIFDEWAANQDPVFKEIFYTQFLPALTARGKTVLVISHDDQYFKLANRIIKLDYGKLAVEHCSVESTS</sequence>
<comment type="subcellular location">
    <subcellularLocation>
        <location evidence="1">Cell membrane</location>
        <topology evidence="1">Multi-pass membrane protein</topology>
    </subcellularLocation>
</comment>
<dbReference type="PROSITE" id="PS50893">
    <property type="entry name" value="ABC_TRANSPORTER_2"/>
    <property type="match status" value="1"/>
</dbReference>
<dbReference type="NCBIfam" id="TIGR01194">
    <property type="entry name" value="cyc_pep_trnsptr"/>
    <property type="match status" value="1"/>
</dbReference>
<gene>
    <name evidence="12" type="ORF">IQ266_04625</name>
</gene>
<reference evidence="12" key="1">
    <citation type="submission" date="2020-10" db="EMBL/GenBank/DDBJ databases">
        <authorList>
            <person name="Castelo-Branco R."/>
            <person name="Eusebio N."/>
            <person name="Adriana R."/>
            <person name="Vieira A."/>
            <person name="Brugerolle De Fraissinette N."/>
            <person name="Rezende De Castro R."/>
            <person name="Schneider M.P."/>
            <person name="Vasconcelos V."/>
            <person name="Leao P.N."/>
        </authorList>
    </citation>
    <scope>NUCLEOTIDE SEQUENCE</scope>
    <source>
        <strain evidence="12">LEGE 11480</strain>
    </source>
</reference>
<feature type="transmembrane region" description="Helical" evidence="9">
    <location>
        <begin position="147"/>
        <end position="166"/>
    </location>
</feature>
<dbReference type="Proteomes" id="UP000625316">
    <property type="component" value="Unassembled WGS sequence"/>
</dbReference>
<evidence type="ECO:0000256" key="4">
    <source>
        <dbReference type="ARBA" id="ARBA00022692"/>
    </source>
</evidence>
<dbReference type="CDD" id="cd03228">
    <property type="entry name" value="ABCC_MRP_Like"/>
    <property type="match status" value="1"/>
</dbReference>
<evidence type="ECO:0000256" key="3">
    <source>
        <dbReference type="ARBA" id="ARBA00022448"/>
    </source>
</evidence>
<comment type="caution">
    <text evidence="12">The sequence shown here is derived from an EMBL/GenBank/DDBJ whole genome shotgun (WGS) entry which is preliminary data.</text>
</comment>
<feature type="transmembrane region" description="Helical" evidence="9">
    <location>
        <begin position="236"/>
        <end position="257"/>
    </location>
</feature>
<evidence type="ECO:0000256" key="2">
    <source>
        <dbReference type="ARBA" id="ARBA00005417"/>
    </source>
</evidence>
<dbReference type="InterPro" id="IPR003439">
    <property type="entry name" value="ABC_transporter-like_ATP-bd"/>
</dbReference>
<evidence type="ECO:0000256" key="1">
    <source>
        <dbReference type="ARBA" id="ARBA00004651"/>
    </source>
</evidence>
<keyword evidence="7 9" id="KW-1133">Transmembrane helix</keyword>
<feature type="transmembrane region" description="Helical" evidence="9">
    <location>
        <begin position="263"/>
        <end position="288"/>
    </location>
</feature>
<dbReference type="Gene3D" id="3.40.50.300">
    <property type="entry name" value="P-loop containing nucleotide triphosphate hydrolases"/>
    <property type="match status" value="1"/>
</dbReference>
<protein>
    <submittedName>
        <fullName evidence="12">Cyclic peptide export ABC transporter</fullName>
    </submittedName>
</protein>
<keyword evidence="6" id="KW-0067">ATP-binding</keyword>
<dbReference type="EMBL" id="JADEXQ010000010">
    <property type="protein sequence ID" value="MBE9029044.1"/>
    <property type="molecule type" value="Genomic_DNA"/>
</dbReference>
<keyword evidence="8 9" id="KW-0472">Membrane</keyword>
<evidence type="ECO:0000256" key="8">
    <source>
        <dbReference type="ARBA" id="ARBA00023136"/>
    </source>
</evidence>
<dbReference type="Pfam" id="PF00005">
    <property type="entry name" value="ABC_tran"/>
    <property type="match status" value="1"/>
</dbReference>
<dbReference type="InterPro" id="IPR017871">
    <property type="entry name" value="ABC_transporter-like_CS"/>
</dbReference>
<keyword evidence="13" id="KW-1185">Reference proteome</keyword>
<evidence type="ECO:0000259" key="11">
    <source>
        <dbReference type="PROSITE" id="PS50929"/>
    </source>
</evidence>
<dbReference type="Gene3D" id="1.20.1560.10">
    <property type="entry name" value="ABC transporter type 1, transmembrane domain"/>
    <property type="match status" value="1"/>
</dbReference>
<evidence type="ECO:0000313" key="13">
    <source>
        <dbReference type="Proteomes" id="UP000625316"/>
    </source>
</evidence>
<evidence type="ECO:0000256" key="6">
    <source>
        <dbReference type="ARBA" id="ARBA00022840"/>
    </source>
</evidence>
<dbReference type="GO" id="GO:0140359">
    <property type="term" value="F:ABC-type transporter activity"/>
    <property type="evidence" value="ECO:0007669"/>
    <property type="project" value="InterPro"/>
</dbReference>
<dbReference type="PANTHER" id="PTHR43553">
    <property type="entry name" value="HEAVY METAL TRANSPORTER"/>
    <property type="match status" value="1"/>
</dbReference>
<feature type="transmembrane region" description="Helical" evidence="9">
    <location>
        <begin position="12"/>
        <end position="39"/>
    </location>
</feature>
<name>A0A928Z208_9CYAN</name>
<evidence type="ECO:0000256" key="9">
    <source>
        <dbReference type="SAM" id="Phobius"/>
    </source>
</evidence>
<dbReference type="SUPFAM" id="SSF52540">
    <property type="entry name" value="P-loop containing nucleoside triphosphate hydrolases"/>
    <property type="match status" value="1"/>
</dbReference>
<feature type="transmembrane region" description="Helical" evidence="9">
    <location>
        <begin position="51"/>
        <end position="75"/>
    </location>
</feature>
<evidence type="ECO:0000313" key="12">
    <source>
        <dbReference type="EMBL" id="MBE9029044.1"/>
    </source>
</evidence>
<dbReference type="PROSITE" id="PS50929">
    <property type="entry name" value="ABC_TM1F"/>
    <property type="match status" value="1"/>
</dbReference>
<evidence type="ECO:0000259" key="10">
    <source>
        <dbReference type="PROSITE" id="PS50893"/>
    </source>
</evidence>
<dbReference type="GO" id="GO:1904680">
    <property type="term" value="F:peptide transmembrane transporter activity"/>
    <property type="evidence" value="ECO:0007669"/>
    <property type="project" value="InterPro"/>
</dbReference>
<evidence type="ECO:0000256" key="7">
    <source>
        <dbReference type="ARBA" id="ARBA00022989"/>
    </source>
</evidence>
<dbReference type="InterPro" id="IPR036640">
    <property type="entry name" value="ABC1_TM_sf"/>
</dbReference>
<dbReference type="GO" id="GO:0043190">
    <property type="term" value="C:ATP-binding cassette (ABC) transporter complex"/>
    <property type="evidence" value="ECO:0007669"/>
    <property type="project" value="TreeGrafter"/>
</dbReference>
<dbReference type="GO" id="GO:0005524">
    <property type="term" value="F:ATP binding"/>
    <property type="evidence" value="ECO:0007669"/>
    <property type="project" value="UniProtKB-KW"/>
</dbReference>
<keyword evidence="5" id="KW-0547">Nucleotide-binding</keyword>
<comment type="similarity">
    <text evidence="2">Belongs to the ABC transporter superfamily.</text>
</comment>
<feature type="domain" description="ABC transmembrane type-1" evidence="11">
    <location>
        <begin position="1"/>
        <end position="290"/>
    </location>
</feature>
<dbReference type="SUPFAM" id="SSF90123">
    <property type="entry name" value="ABC transporter transmembrane region"/>
    <property type="match status" value="1"/>
</dbReference>
<feature type="domain" description="ABC transporter" evidence="10">
    <location>
        <begin position="328"/>
        <end position="546"/>
    </location>
</feature>
<dbReference type="InterPro" id="IPR003593">
    <property type="entry name" value="AAA+_ATPase"/>
</dbReference>
<dbReference type="InterPro" id="IPR027417">
    <property type="entry name" value="P-loop_NTPase"/>
</dbReference>
<dbReference type="GO" id="GO:0015833">
    <property type="term" value="P:peptide transport"/>
    <property type="evidence" value="ECO:0007669"/>
    <property type="project" value="InterPro"/>
</dbReference>
<accession>A0A928Z208</accession>
<dbReference type="GO" id="GO:0016887">
    <property type="term" value="F:ATP hydrolysis activity"/>
    <property type="evidence" value="ECO:0007669"/>
    <property type="project" value="InterPro"/>
</dbReference>
<dbReference type="InterPro" id="IPR005898">
    <property type="entry name" value="Cyc_pep_transpt_SyrD/YojI"/>
</dbReference>
<keyword evidence="4 9" id="KW-0812">Transmembrane</keyword>
<dbReference type="AlphaFoldDB" id="A0A928Z208"/>
<evidence type="ECO:0000256" key="5">
    <source>
        <dbReference type="ARBA" id="ARBA00022741"/>
    </source>
</evidence>